<dbReference type="EMBL" id="LC779065">
    <property type="protein sequence ID" value="BES79960.1"/>
    <property type="molecule type" value="Genomic_DNA"/>
</dbReference>
<proteinExistence type="predicted"/>
<name>A0AA86MGY4_9CAUD</name>
<sequence>MKSILFVTDNSPHNIIYLRPLADLLSANFLVDNKIFTEKEMRFISVSELNRYDLIITDISFHSTFRDPSYDDLTADVLSINHSLLGPVNFNIYQTKCLSKLSSKVREKVKCIYPEFYRSFMDESIINDPSTVFVNGSHRYILNNYNEYSKAARLCTYFNHWSSDRNIISDIINKFTSLNYEFSIRMHPAYSKLYVKDNPFKTMKNISDEEVEKQYGLMRFHTRCSGLSLMTHIDSSNVLVFDGLSGTLIESLVRKCITFDKSGRTEFYMKRNIDESTEYSYAHRPQDIKLVENMLISLGAHLVYNDEWLKLTLDNSNISNISEVLGINNNHILEFMKLVNIINKPYHPQVASPELDKESSPLSVVNLLRD</sequence>
<reference evidence="1 2" key="1">
    <citation type="submission" date="2023-09" db="EMBL/GenBank/DDBJ databases">
        <title>Analysis of phage genome (vB_Yru_GN1) of the bacterium (Yersinia ruckeri).</title>
        <authorList>
            <person name="Ganjoor M.S."/>
            <person name="Bouzari M."/>
            <person name="Soleimani-Delfan A."/>
        </authorList>
    </citation>
    <scope>NUCLEOTIDE SEQUENCE [LARGE SCALE GENOMIC DNA]</scope>
    <source>
        <strain evidence="2">vB_Yru_GN1</strain>
    </source>
</reference>
<organism evidence="1 2">
    <name type="scientific">Yersinia phage vB_Yru_GN1</name>
    <dbReference type="NCBI Taxonomy" id="3074381"/>
    <lineage>
        <taxon>Viruses</taxon>
        <taxon>Duplodnaviria</taxon>
        <taxon>Heunggongvirae</taxon>
        <taxon>Uroviricota</taxon>
        <taxon>Caudoviricetes</taxon>
        <taxon>Caudoviricetes incertae sedis</taxon>
        <taxon>Sepahanvirus</taxon>
        <taxon>Sepahanvirus vB-Yru-GN1</taxon>
    </lineage>
</organism>
<evidence type="ECO:0000313" key="1">
    <source>
        <dbReference type="EMBL" id="BES79960.1"/>
    </source>
</evidence>
<keyword evidence="2" id="KW-1185">Reference proteome</keyword>
<protein>
    <submittedName>
        <fullName evidence="1">Glucosyltransferase</fullName>
    </submittedName>
</protein>
<dbReference type="Proteomes" id="UP001304813">
    <property type="component" value="Segment"/>
</dbReference>
<accession>A0AA86MGY4</accession>
<evidence type="ECO:0000313" key="2">
    <source>
        <dbReference type="Proteomes" id="UP001304813"/>
    </source>
</evidence>